<keyword evidence="2" id="KW-1185">Reference proteome</keyword>
<reference evidence="1" key="1">
    <citation type="submission" date="2022-07" db="EMBL/GenBank/DDBJ databases">
        <title>Genome Sequence of Lecanicillium saksenae.</title>
        <authorList>
            <person name="Buettner E."/>
        </authorList>
    </citation>
    <scope>NUCLEOTIDE SEQUENCE</scope>
    <source>
        <strain evidence="1">VT-O1</strain>
    </source>
</reference>
<protein>
    <submittedName>
        <fullName evidence="1">Uncharacterized protein</fullName>
    </submittedName>
</protein>
<sequence length="663" mass="75361">MAEAVGVVASGLAFAEVVLKISKHVFTLKHMWEEFKEIPESVRLLVGDVELLSQVLKEMEADINGPGLDGVSLVDGIGSLILATCRGALDVLSISVEDIFQELKAAKRMKRAVVKAKLVLMKDFWLKTEQRLNRVVWLLGVAQQHWMISLAKRHNSRKSSNLPLPPTSEVLDPIGDETAHRKKLGAEPHRLELVQSSGRLDERRRQQMAEKHLGGTLLGSVGFDSAHSADDGAGNRYYIQFKPPNWLTRKSWSILYSVSSFGFNINLRAHSVIPHTSLVVQCAELGDVQGLLALFNNGLASPFDVDEYGRGLLEIAMQRGQEEAMSTLIDLGLDFGACFDPKSRSSIFYAMSESISSRGWSFVHRAHQLALSQSAYDDYADEWLLPAHSFWKYREAPSRILTPDRARAFLEHCPDTLKFFLPHLRPGHYLMPAIDRLHLLMRFPTVADCLRYLLWHDGKVKEDDIRALEDIEFPLLKFIAVEYSDRTHSGENASKVQEWRQLTREILKATTSLHSHIGDEAIRDRTAAWFIYPGTALSAVIRGTKSCNCPDCEGGRTLSPWRRETERALRYWLQDLRDSGIDLIEYGRGEKRIFTETEWIRSLRFCFTIGELSHEGCKLADFSYGPEPKDWKFEWELERDEIAGEFWEMIEDPTRSMVGAWID</sequence>
<organism evidence="1 2">
    <name type="scientific">Lecanicillium saksenae</name>
    <dbReference type="NCBI Taxonomy" id="468837"/>
    <lineage>
        <taxon>Eukaryota</taxon>
        <taxon>Fungi</taxon>
        <taxon>Dikarya</taxon>
        <taxon>Ascomycota</taxon>
        <taxon>Pezizomycotina</taxon>
        <taxon>Sordariomycetes</taxon>
        <taxon>Hypocreomycetidae</taxon>
        <taxon>Hypocreales</taxon>
        <taxon>Cordycipitaceae</taxon>
        <taxon>Lecanicillium</taxon>
    </lineage>
</organism>
<evidence type="ECO:0000313" key="2">
    <source>
        <dbReference type="Proteomes" id="UP001148737"/>
    </source>
</evidence>
<comment type="caution">
    <text evidence="1">The sequence shown here is derived from an EMBL/GenBank/DDBJ whole genome shotgun (WGS) entry which is preliminary data.</text>
</comment>
<evidence type="ECO:0000313" key="1">
    <source>
        <dbReference type="EMBL" id="KAJ3495467.1"/>
    </source>
</evidence>
<accession>A0ACC1QZZ9</accession>
<gene>
    <name evidence="1" type="ORF">NLG97_g3376</name>
</gene>
<dbReference type="Proteomes" id="UP001148737">
    <property type="component" value="Unassembled WGS sequence"/>
</dbReference>
<dbReference type="EMBL" id="JANAKD010000278">
    <property type="protein sequence ID" value="KAJ3495467.1"/>
    <property type="molecule type" value="Genomic_DNA"/>
</dbReference>
<proteinExistence type="predicted"/>
<name>A0ACC1QZZ9_9HYPO</name>